<evidence type="ECO:0000256" key="1">
    <source>
        <dbReference type="ARBA" id="ARBA00006594"/>
    </source>
</evidence>
<keyword evidence="3" id="KW-0489">Methyltransferase</keyword>
<dbReference type="SUPFAM" id="SSF53335">
    <property type="entry name" value="S-adenosyl-L-methionine-dependent methyltransferases"/>
    <property type="match status" value="1"/>
</dbReference>
<proteinExistence type="inferred from homology"/>
<dbReference type="AlphaFoldDB" id="A0A444R3X0"/>
<comment type="similarity">
    <text evidence="1">Belongs to the N(4)/N(6)-methyltransferase family.</text>
</comment>
<dbReference type="GO" id="GO:0008170">
    <property type="term" value="F:N-methyltransferase activity"/>
    <property type="evidence" value="ECO:0007669"/>
    <property type="project" value="InterPro"/>
</dbReference>
<dbReference type="InterPro" id="IPR003356">
    <property type="entry name" value="DNA_methylase_A-5"/>
</dbReference>
<accession>A0A444R3X0</accession>
<comment type="caution">
    <text evidence="3">The sequence shown here is derived from an EMBL/GenBank/DDBJ whole genome shotgun (WGS) entry which is preliminary data.</text>
</comment>
<dbReference type="GO" id="GO:0032259">
    <property type="term" value="P:methylation"/>
    <property type="evidence" value="ECO:0007669"/>
    <property type="project" value="UniProtKB-KW"/>
</dbReference>
<gene>
    <name evidence="3" type="ORF">EPS76_28630</name>
</gene>
<protein>
    <submittedName>
        <fullName evidence="3">DNA methyltransferase</fullName>
    </submittedName>
</protein>
<dbReference type="Proteomes" id="UP000288730">
    <property type="component" value="Unassembled WGS sequence"/>
</dbReference>
<evidence type="ECO:0000259" key="2">
    <source>
        <dbReference type="Pfam" id="PF02384"/>
    </source>
</evidence>
<dbReference type="Gene3D" id="3.40.50.150">
    <property type="entry name" value="Vaccinia Virus protein VP39"/>
    <property type="match status" value="1"/>
</dbReference>
<feature type="domain" description="DNA methylase adenine-specific" evidence="2">
    <location>
        <begin position="3"/>
        <end position="41"/>
    </location>
</feature>
<feature type="non-terminal residue" evidence="3">
    <location>
        <position position="1"/>
    </location>
</feature>
<dbReference type="EMBL" id="SCJN01000580">
    <property type="protein sequence ID" value="RXC97818.1"/>
    <property type="molecule type" value="Genomic_DNA"/>
</dbReference>
<dbReference type="GO" id="GO:0003677">
    <property type="term" value="F:DNA binding"/>
    <property type="evidence" value="ECO:0007669"/>
    <property type="project" value="InterPro"/>
</dbReference>
<sequence>KLEKYEDQAGFCKVATLQDIKDNDYVLTPGRYVGAAEQEEDGVAFETKMRELSKTLFEQMKQAEELDRAIRKNLEALGYGL</sequence>
<dbReference type="Pfam" id="PF02384">
    <property type="entry name" value="N6_Mtase"/>
    <property type="match status" value="1"/>
</dbReference>
<reference evidence="3 4" key="1">
    <citation type="submission" date="2019-01" db="EMBL/GenBank/DDBJ databases">
        <title>Genomic analysis of febrile catheter-associated UTI E. coli isolates.</title>
        <authorList>
            <person name="Potter R."/>
            <person name="Zou Z."/>
            <person name="Henderson J."/>
            <person name="Dantas G."/>
        </authorList>
    </citation>
    <scope>NUCLEOTIDE SEQUENCE [LARGE SCALE GENOMIC DNA]</scope>
    <source>
        <strain evidence="3 4">29_CAASB</strain>
    </source>
</reference>
<name>A0A444R3X0_ECOLX</name>
<evidence type="ECO:0000313" key="3">
    <source>
        <dbReference type="EMBL" id="RXC97818.1"/>
    </source>
</evidence>
<evidence type="ECO:0000313" key="4">
    <source>
        <dbReference type="Proteomes" id="UP000288730"/>
    </source>
</evidence>
<keyword evidence="3" id="KW-0808">Transferase</keyword>
<dbReference type="InterPro" id="IPR029063">
    <property type="entry name" value="SAM-dependent_MTases_sf"/>
</dbReference>
<organism evidence="3 4">
    <name type="scientific">Escherichia coli</name>
    <dbReference type="NCBI Taxonomy" id="562"/>
    <lineage>
        <taxon>Bacteria</taxon>
        <taxon>Pseudomonadati</taxon>
        <taxon>Pseudomonadota</taxon>
        <taxon>Gammaproteobacteria</taxon>
        <taxon>Enterobacterales</taxon>
        <taxon>Enterobacteriaceae</taxon>
        <taxon>Escherichia</taxon>
    </lineage>
</organism>